<dbReference type="GO" id="GO:0004798">
    <property type="term" value="F:dTMP kinase activity"/>
    <property type="evidence" value="ECO:0007669"/>
    <property type="project" value="TreeGrafter"/>
</dbReference>
<dbReference type="SUPFAM" id="SSF52540">
    <property type="entry name" value="P-loop containing nucleoside triphosphate hydrolases"/>
    <property type="match status" value="1"/>
</dbReference>
<keyword evidence="2" id="KW-0547">Nucleotide-binding</keyword>
<dbReference type="InterPro" id="IPR027417">
    <property type="entry name" value="P-loop_NTPase"/>
</dbReference>
<dbReference type="GO" id="GO:0005737">
    <property type="term" value="C:cytoplasm"/>
    <property type="evidence" value="ECO:0007669"/>
    <property type="project" value="TreeGrafter"/>
</dbReference>
<evidence type="ECO:0000256" key="3">
    <source>
        <dbReference type="ARBA" id="ARBA00022840"/>
    </source>
</evidence>
<feature type="domain" description="Thymidylate kinase-like" evidence="4">
    <location>
        <begin position="12"/>
        <end position="121"/>
    </location>
</feature>
<evidence type="ECO:0000259" key="4">
    <source>
        <dbReference type="Pfam" id="PF02223"/>
    </source>
</evidence>
<reference evidence="6" key="1">
    <citation type="submission" date="2016-10" db="EMBL/GenBank/DDBJ databases">
        <authorList>
            <person name="Varghese N."/>
            <person name="Submissions S."/>
        </authorList>
    </citation>
    <scope>NUCLEOTIDE SEQUENCE [LARGE SCALE GENOMIC DNA]</scope>
    <source>
        <strain evidence="6">DSM 15310</strain>
    </source>
</reference>
<protein>
    <submittedName>
        <fullName evidence="5">dTMP kinase</fullName>
    </submittedName>
</protein>
<dbReference type="GO" id="GO:0006233">
    <property type="term" value="P:dTDP biosynthetic process"/>
    <property type="evidence" value="ECO:0007669"/>
    <property type="project" value="TreeGrafter"/>
</dbReference>
<evidence type="ECO:0000313" key="6">
    <source>
        <dbReference type="Proteomes" id="UP000198697"/>
    </source>
</evidence>
<dbReference type="Gene3D" id="3.40.50.300">
    <property type="entry name" value="P-loop containing nucleotide triphosphate hydrolases"/>
    <property type="match status" value="1"/>
</dbReference>
<keyword evidence="6" id="KW-1185">Reference proteome</keyword>
<accession>A0A1I0JA82</accession>
<keyword evidence="3" id="KW-0067">ATP-binding</keyword>
<evidence type="ECO:0000256" key="1">
    <source>
        <dbReference type="ARBA" id="ARBA00009776"/>
    </source>
</evidence>
<dbReference type="OrthoDB" id="9774907at2"/>
<keyword evidence="5" id="KW-0418">Kinase</keyword>
<comment type="similarity">
    <text evidence="1">Belongs to the thymidylate kinase family.</text>
</comment>
<dbReference type="Proteomes" id="UP000198697">
    <property type="component" value="Unassembled WGS sequence"/>
</dbReference>
<dbReference type="PANTHER" id="PTHR10344">
    <property type="entry name" value="THYMIDYLATE KINASE"/>
    <property type="match status" value="1"/>
</dbReference>
<dbReference type="GO" id="GO:0005524">
    <property type="term" value="F:ATP binding"/>
    <property type="evidence" value="ECO:0007669"/>
    <property type="project" value="UniProtKB-KW"/>
</dbReference>
<gene>
    <name evidence="5" type="ORF">SAMN04487998_3738</name>
</gene>
<name>A0A1I0JA82_9BACT</name>
<dbReference type="AlphaFoldDB" id="A0A1I0JA82"/>
<sequence>MKRHNVGKLIVFEGPDGVGKTTLSKLAVELLMADGQPTEWLSFPGREVGTLGHLIYEVHHQPDKFAINSISNVAKQTLHIAAHLDVIERKIRPLLDSGKHVILDRYWWSTWVYGLSAGINRELLHSLIEVEKLGWGATRPFRILLVKAAAPRDRDNENLEQWHKLVEGYQILADEEMDTATRLVVDTFDNNISLTAAEEALKAILPLETRI</sequence>
<dbReference type="STRING" id="82805.SAMN04487998_3738"/>
<dbReference type="InterPro" id="IPR039430">
    <property type="entry name" value="Thymidylate_kin-like_dom"/>
</dbReference>
<dbReference type="EMBL" id="FOHS01000007">
    <property type="protein sequence ID" value="SEU06652.1"/>
    <property type="molecule type" value="Genomic_DNA"/>
</dbReference>
<dbReference type="GO" id="GO:0006227">
    <property type="term" value="P:dUDP biosynthetic process"/>
    <property type="evidence" value="ECO:0007669"/>
    <property type="project" value="TreeGrafter"/>
</dbReference>
<proteinExistence type="inferred from homology"/>
<evidence type="ECO:0000313" key="5">
    <source>
        <dbReference type="EMBL" id="SEU06652.1"/>
    </source>
</evidence>
<dbReference type="RefSeq" id="WP_092774243.1">
    <property type="nucleotide sequence ID" value="NZ_FOHS01000007.1"/>
</dbReference>
<organism evidence="5 6">
    <name type="scientific">Hymenobacter actinosclerus</name>
    <dbReference type="NCBI Taxonomy" id="82805"/>
    <lineage>
        <taxon>Bacteria</taxon>
        <taxon>Pseudomonadati</taxon>
        <taxon>Bacteroidota</taxon>
        <taxon>Cytophagia</taxon>
        <taxon>Cytophagales</taxon>
        <taxon>Hymenobacteraceae</taxon>
        <taxon>Hymenobacter</taxon>
    </lineage>
</organism>
<dbReference type="Pfam" id="PF02223">
    <property type="entry name" value="Thymidylate_kin"/>
    <property type="match status" value="1"/>
</dbReference>
<keyword evidence="5" id="KW-0808">Transferase</keyword>
<evidence type="ECO:0000256" key="2">
    <source>
        <dbReference type="ARBA" id="ARBA00022741"/>
    </source>
</evidence>
<dbReference type="GO" id="GO:0006235">
    <property type="term" value="P:dTTP biosynthetic process"/>
    <property type="evidence" value="ECO:0007669"/>
    <property type="project" value="TreeGrafter"/>
</dbReference>
<dbReference type="PANTHER" id="PTHR10344:SF4">
    <property type="entry name" value="UMP-CMP KINASE 2, MITOCHONDRIAL"/>
    <property type="match status" value="1"/>
</dbReference>